<gene>
    <name evidence="4" type="ORF">Mterra_03116</name>
</gene>
<dbReference type="GO" id="GO:0046872">
    <property type="term" value="F:metal ion binding"/>
    <property type="evidence" value="ECO:0007669"/>
    <property type="project" value="InterPro"/>
</dbReference>
<dbReference type="PANTHER" id="PTHR11851">
    <property type="entry name" value="METALLOPROTEASE"/>
    <property type="match status" value="1"/>
</dbReference>
<name>A0A399ED96_9DEIN</name>
<dbReference type="Proteomes" id="UP000265715">
    <property type="component" value="Unassembled WGS sequence"/>
</dbReference>
<dbReference type="InterPro" id="IPR007863">
    <property type="entry name" value="Peptidase_M16_C"/>
</dbReference>
<dbReference type="GO" id="GO:0008233">
    <property type="term" value="F:peptidase activity"/>
    <property type="evidence" value="ECO:0007669"/>
    <property type="project" value="UniProtKB-KW"/>
</dbReference>
<evidence type="ECO:0000313" key="5">
    <source>
        <dbReference type="Proteomes" id="UP000265715"/>
    </source>
</evidence>
<sequence length="400" mass="42536">MAVLTWHTGIGTGLGVLGLPMDGSSYAAIALFVKAGSRCEESGLEGVAHLIEHLIFRETRRLLAPGGELARCGAWVSAHTARDYVCYFGVTRPEHFATLLDGLTTLVFAPTFTAEDLIAEKAVIFNEMTETSTDAMARAVEAVWRRISGRSLSPIGSAADLQRATVDAVRAFHRRWYTPANAAVCVGGNFDWDEVLEWAERISLTSSSDSRPPTGYHSPRPVALSSGAPGLNEPIAVAVVPGVPPGHPDFAAEAVVRQMLTDRRLPFVQALELGGVATSLLVAPQATAAWTGCFVIVGYDAALRGEVGPGIQAAFRALEGEGCPAGLLEGLKEQVAVAHLQLTASPLDRVLSLGEQFTLYGRVHDPHELALAVEQLRTADVAAYLARAPLSSSEVYVFPS</sequence>
<feature type="domain" description="Peptidase M16 N-terminal" evidence="2">
    <location>
        <begin position="25"/>
        <end position="135"/>
    </location>
</feature>
<evidence type="ECO:0000259" key="2">
    <source>
        <dbReference type="Pfam" id="PF00675"/>
    </source>
</evidence>
<dbReference type="PANTHER" id="PTHR11851:SF49">
    <property type="entry name" value="MITOCHONDRIAL-PROCESSING PEPTIDASE SUBUNIT ALPHA"/>
    <property type="match status" value="1"/>
</dbReference>
<keyword evidence="4" id="KW-0378">Hydrolase</keyword>
<protein>
    <submittedName>
        <fullName evidence="4">Putative zinc protease</fullName>
        <ecNumber evidence="4">3.4.24.-</ecNumber>
    </submittedName>
</protein>
<dbReference type="Gene3D" id="3.30.830.10">
    <property type="entry name" value="Metalloenzyme, LuxS/M16 peptidase-like"/>
    <property type="match status" value="2"/>
</dbReference>
<proteinExistence type="inferred from homology"/>
<comment type="caution">
    <text evidence="4">The sequence shown here is derived from an EMBL/GenBank/DDBJ whole genome shotgun (WGS) entry which is preliminary data.</text>
</comment>
<dbReference type="InterPro" id="IPR011249">
    <property type="entry name" value="Metalloenz_LuxS/M16"/>
</dbReference>
<dbReference type="AlphaFoldDB" id="A0A399ED96"/>
<evidence type="ECO:0000313" key="4">
    <source>
        <dbReference type="EMBL" id="RIH81513.1"/>
    </source>
</evidence>
<dbReference type="Pfam" id="PF05193">
    <property type="entry name" value="Peptidase_M16_C"/>
    <property type="match status" value="1"/>
</dbReference>
<evidence type="ECO:0000256" key="1">
    <source>
        <dbReference type="ARBA" id="ARBA00007261"/>
    </source>
</evidence>
<organism evidence="4 5">
    <name type="scientific">Calidithermus terrae</name>
    <dbReference type="NCBI Taxonomy" id="1408545"/>
    <lineage>
        <taxon>Bacteria</taxon>
        <taxon>Thermotogati</taxon>
        <taxon>Deinococcota</taxon>
        <taxon>Deinococci</taxon>
        <taxon>Thermales</taxon>
        <taxon>Thermaceae</taxon>
        <taxon>Calidithermus</taxon>
    </lineage>
</organism>
<dbReference type="InterPro" id="IPR050361">
    <property type="entry name" value="MPP/UQCRC_Complex"/>
</dbReference>
<reference evidence="4 5" key="1">
    <citation type="submission" date="2018-08" db="EMBL/GenBank/DDBJ databases">
        <title>Meiothermus terrae DSM 26712 genome sequencing project.</title>
        <authorList>
            <person name="Da Costa M.S."/>
            <person name="Albuquerque L."/>
            <person name="Raposo P."/>
            <person name="Froufe H.J.C."/>
            <person name="Barroso C.S."/>
            <person name="Egas C."/>
        </authorList>
    </citation>
    <scope>NUCLEOTIDE SEQUENCE [LARGE SCALE GENOMIC DNA]</scope>
    <source>
        <strain evidence="4 5">DSM 26712</strain>
    </source>
</reference>
<accession>A0A399ED96</accession>
<comment type="similarity">
    <text evidence="1">Belongs to the peptidase M16 family.</text>
</comment>
<dbReference type="RefSeq" id="WP_170159703.1">
    <property type="nucleotide sequence ID" value="NZ_QXDL01000168.1"/>
</dbReference>
<keyword evidence="5" id="KW-1185">Reference proteome</keyword>
<dbReference type="EC" id="3.4.24.-" evidence="4"/>
<dbReference type="SUPFAM" id="SSF63411">
    <property type="entry name" value="LuxS/MPP-like metallohydrolase"/>
    <property type="match status" value="2"/>
</dbReference>
<feature type="domain" description="Peptidase M16 C-terminal" evidence="3">
    <location>
        <begin position="164"/>
        <end position="265"/>
    </location>
</feature>
<keyword evidence="4" id="KW-0645">Protease</keyword>
<dbReference type="Pfam" id="PF00675">
    <property type="entry name" value="Peptidase_M16"/>
    <property type="match status" value="1"/>
</dbReference>
<evidence type="ECO:0000259" key="3">
    <source>
        <dbReference type="Pfam" id="PF05193"/>
    </source>
</evidence>
<dbReference type="GO" id="GO:0006508">
    <property type="term" value="P:proteolysis"/>
    <property type="evidence" value="ECO:0007669"/>
    <property type="project" value="UniProtKB-KW"/>
</dbReference>
<dbReference type="InterPro" id="IPR011765">
    <property type="entry name" value="Pept_M16_N"/>
</dbReference>
<dbReference type="EMBL" id="QXDL01000168">
    <property type="protein sequence ID" value="RIH81513.1"/>
    <property type="molecule type" value="Genomic_DNA"/>
</dbReference>